<dbReference type="InterPro" id="IPR035906">
    <property type="entry name" value="MetI-like_sf"/>
</dbReference>
<feature type="transmembrane region" description="Helical" evidence="9">
    <location>
        <begin position="109"/>
        <end position="142"/>
    </location>
</feature>
<keyword evidence="7 9" id="KW-1133">Transmembrane helix</keyword>
<evidence type="ECO:0000256" key="8">
    <source>
        <dbReference type="ARBA" id="ARBA00023136"/>
    </source>
</evidence>
<evidence type="ECO:0000256" key="1">
    <source>
        <dbReference type="ARBA" id="ARBA00004651"/>
    </source>
</evidence>
<sequence>MDLFKQLRRGNPGDAIFKGLAVLFGLSLLFISGLVVFELWYQSSLSRGEFGWSVLWSTEWDPPGERFGALQFIYGTLVTALGALLLAGPIGIGIAAFLVEIAPRRVDRVVGIVVETLAAVPSVVYGLWGIFVLGPFLCSYVAPPLQAVLGWLPLFSGPCRSYSVFTATFILAIMILPTVAAISRDVIRAVPDAQREAMLALGATRWEMFSRAVLPYAKSGIVGAFALALGRAAGETMALAIIIGNAPRIFTSLFDQGATMASIIAANFANAGSAMFVSFLIELGLILFAITLIINVSARLLVWTVASGPSGGIRA</sequence>
<dbReference type="PROSITE" id="PS50928">
    <property type="entry name" value="ABC_TM1"/>
    <property type="match status" value="1"/>
</dbReference>
<dbReference type="Gene3D" id="1.10.3720.10">
    <property type="entry name" value="MetI-like"/>
    <property type="match status" value="1"/>
</dbReference>
<evidence type="ECO:0000256" key="5">
    <source>
        <dbReference type="ARBA" id="ARBA00022592"/>
    </source>
</evidence>
<feature type="transmembrane region" description="Helical" evidence="9">
    <location>
        <begin position="72"/>
        <end position="97"/>
    </location>
</feature>
<feature type="transmembrane region" description="Helical" evidence="9">
    <location>
        <begin position="249"/>
        <end position="269"/>
    </location>
</feature>
<dbReference type="OrthoDB" id="9785113at2"/>
<dbReference type="InterPro" id="IPR011864">
    <property type="entry name" value="Phosphate_PstC"/>
</dbReference>
<reference evidence="12 13" key="1">
    <citation type="submission" date="2019-03" db="EMBL/GenBank/DDBJ databases">
        <title>Whole genome sequence of a novel Rubrobacter taiwanensis strain, isolated from Yellowstone National Park.</title>
        <authorList>
            <person name="Freed S."/>
            <person name="Ramaley R.F."/>
            <person name="Kyndt J.A."/>
        </authorList>
    </citation>
    <scope>NUCLEOTIDE SEQUENCE [LARGE SCALE GENOMIC DNA]</scope>
    <source>
        <strain evidence="12 13">Yellowstone</strain>
    </source>
</reference>
<keyword evidence="5 10" id="KW-0592">Phosphate transport</keyword>
<feature type="transmembrane region" description="Helical" evidence="9">
    <location>
        <begin position="276"/>
        <end position="298"/>
    </location>
</feature>
<keyword evidence="3 9" id="KW-0813">Transport</keyword>
<protein>
    <recommendedName>
        <fullName evidence="10">Phosphate transport system permease protein</fullName>
    </recommendedName>
</protein>
<dbReference type="CDD" id="cd06261">
    <property type="entry name" value="TM_PBP2"/>
    <property type="match status" value="1"/>
</dbReference>
<evidence type="ECO:0000256" key="3">
    <source>
        <dbReference type="ARBA" id="ARBA00022448"/>
    </source>
</evidence>
<dbReference type="InterPro" id="IPR000515">
    <property type="entry name" value="MetI-like"/>
</dbReference>
<dbReference type="PANTHER" id="PTHR30425">
    <property type="entry name" value="PHOSPHATE TRANSPORT SYSTEM PERMEASE PROTEIN PST"/>
    <property type="match status" value="1"/>
</dbReference>
<keyword evidence="13" id="KW-1185">Reference proteome</keyword>
<evidence type="ECO:0000256" key="7">
    <source>
        <dbReference type="ARBA" id="ARBA00022989"/>
    </source>
</evidence>
<accession>A0A4R1BLX6</accession>
<comment type="caution">
    <text evidence="12">The sequence shown here is derived from an EMBL/GenBank/DDBJ whole genome shotgun (WGS) entry which is preliminary data.</text>
</comment>
<dbReference type="PANTHER" id="PTHR30425:SF1">
    <property type="entry name" value="PHOSPHATE TRANSPORT SYSTEM PERMEASE PROTEIN PSTC"/>
    <property type="match status" value="1"/>
</dbReference>
<comment type="similarity">
    <text evidence="2 10">Belongs to the binding-protein-dependent transport system permease family. CysTW subfamily.</text>
</comment>
<keyword evidence="6 9" id="KW-0812">Transmembrane</keyword>
<evidence type="ECO:0000256" key="2">
    <source>
        <dbReference type="ARBA" id="ARBA00007069"/>
    </source>
</evidence>
<feature type="domain" description="ABC transmembrane type-1" evidence="11">
    <location>
        <begin position="73"/>
        <end position="298"/>
    </location>
</feature>
<comment type="subcellular location">
    <subcellularLocation>
        <location evidence="1 9">Cell membrane</location>
        <topology evidence="1 9">Multi-pass membrane protein</topology>
    </subcellularLocation>
</comment>
<feature type="transmembrane region" description="Helical" evidence="9">
    <location>
        <begin position="162"/>
        <end position="182"/>
    </location>
</feature>
<keyword evidence="8 9" id="KW-0472">Membrane</keyword>
<proteinExistence type="inferred from homology"/>
<comment type="function">
    <text evidence="10">Part of the binding-protein-dependent transport system for phosphate; probably responsible for the translocation of the substrate across the membrane.</text>
</comment>
<keyword evidence="4 10" id="KW-1003">Cell membrane</keyword>
<name>A0A4R1BLX6_9ACTN</name>
<evidence type="ECO:0000259" key="11">
    <source>
        <dbReference type="PROSITE" id="PS50928"/>
    </source>
</evidence>
<evidence type="ECO:0000256" key="10">
    <source>
        <dbReference type="RuleBase" id="RU363054"/>
    </source>
</evidence>
<evidence type="ECO:0000313" key="13">
    <source>
        <dbReference type="Proteomes" id="UP000295244"/>
    </source>
</evidence>
<dbReference type="AlphaFoldDB" id="A0A4R1BLX6"/>
<dbReference type="GO" id="GO:0005315">
    <property type="term" value="F:phosphate transmembrane transporter activity"/>
    <property type="evidence" value="ECO:0007669"/>
    <property type="project" value="InterPro"/>
</dbReference>
<dbReference type="NCBIfam" id="TIGR02138">
    <property type="entry name" value="phosphate_pstC"/>
    <property type="match status" value="1"/>
</dbReference>
<feature type="transmembrane region" description="Helical" evidence="9">
    <location>
        <begin position="221"/>
        <end position="243"/>
    </location>
</feature>
<dbReference type="GO" id="GO:0006817">
    <property type="term" value="P:phosphate ion transport"/>
    <property type="evidence" value="ECO:0007669"/>
    <property type="project" value="UniProtKB-KW"/>
</dbReference>
<evidence type="ECO:0000256" key="6">
    <source>
        <dbReference type="ARBA" id="ARBA00022692"/>
    </source>
</evidence>
<feature type="transmembrane region" description="Helical" evidence="9">
    <location>
        <begin position="20"/>
        <end position="41"/>
    </location>
</feature>
<evidence type="ECO:0000256" key="4">
    <source>
        <dbReference type="ARBA" id="ARBA00022475"/>
    </source>
</evidence>
<dbReference type="InterPro" id="IPR051124">
    <property type="entry name" value="Phosphate_Transport_Permease"/>
</dbReference>
<dbReference type="EMBL" id="SKBU01000012">
    <property type="protein sequence ID" value="TCJ18337.1"/>
    <property type="molecule type" value="Genomic_DNA"/>
</dbReference>
<evidence type="ECO:0000256" key="9">
    <source>
        <dbReference type="RuleBase" id="RU363032"/>
    </source>
</evidence>
<dbReference type="Proteomes" id="UP000295244">
    <property type="component" value="Unassembled WGS sequence"/>
</dbReference>
<dbReference type="SUPFAM" id="SSF161098">
    <property type="entry name" value="MetI-like"/>
    <property type="match status" value="1"/>
</dbReference>
<gene>
    <name evidence="12" type="primary">pstC</name>
    <name evidence="12" type="ORF">E0L93_06245</name>
</gene>
<dbReference type="Pfam" id="PF00528">
    <property type="entry name" value="BPD_transp_1"/>
    <property type="match status" value="1"/>
</dbReference>
<dbReference type="RefSeq" id="WP_132689998.1">
    <property type="nucleotide sequence ID" value="NZ_SKBU01000012.1"/>
</dbReference>
<dbReference type="GO" id="GO:0005886">
    <property type="term" value="C:plasma membrane"/>
    <property type="evidence" value="ECO:0007669"/>
    <property type="project" value="UniProtKB-SubCell"/>
</dbReference>
<organism evidence="12 13">
    <name type="scientific">Rubrobacter taiwanensis</name>
    <dbReference type="NCBI Taxonomy" id="185139"/>
    <lineage>
        <taxon>Bacteria</taxon>
        <taxon>Bacillati</taxon>
        <taxon>Actinomycetota</taxon>
        <taxon>Rubrobacteria</taxon>
        <taxon>Rubrobacterales</taxon>
        <taxon>Rubrobacteraceae</taxon>
        <taxon>Rubrobacter</taxon>
    </lineage>
</organism>
<evidence type="ECO:0000313" key="12">
    <source>
        <dbReference type="EMBL" id="TCJ18337.1"/>
    </source>
</evidence>